<evidence type="ECO:0000313" key="8">
    <source>
        <dbReference type="EMBL" id="MDJ1484487.1"/>
    </source>
</evidence>
<sequence>MEPKLYTDSWIRQAQQGSQADFNRLVKYWYPRIYNFTYKYFADHDMAMDITQQTFITVHKNLSGLQSVEQFRSWLYRIATNCCHQESRRQKRKKMFSFSFWQRDSDNDKEISIDDRWVAEADVETERTEAAEYVLKALHQLPAEQRVVVIMKEYEGLKFREIAAALEVSENTVKSRMYYGLENMRKQLEKWKVTKDMIYF</sequence>
<dbReference type="InterPro" id="IPR014284">
    <property type="entry name" value="RNA_pol_sigma-70_dom"/>
</dbReference>
<dbReference type="InterPro" id="IPR007627">
    <property type="entry name" value="RNA_pol_sigma70_r2"/>
</dbReference>
<organism evidence="8 9">
    <name type="scientific">Xanthocytophaga flava</name>
    <dbReference type="NCBI Taxonomy" id="3048013"/>
    <lineage>
        <taxon>Bacteria</taxon>
        <taxon>Pseudomonadati</taxon>
        <taxon>Bacteroidota</taxon>
        <taxon>Cytophagia</taxon>
        <taxon>Cytophagales</taxon>
        <taxon>Rhodocytophagaceae</taxon>
        <taxon>Xanthocytophaga</taxon>
    </lineage>
</organism>
<dbReference type="EMBL" id="JASJOS010000015">
    <property type="protein sequence ID" value="MDJ1484487.1"/>
    <property type="molecule type" value="Genomic_DNA"/>
</dbReference>
<comment type="caution">
    <text evidence="8">The sequence shown here is derived from an EMBL/GenBank/DDBJ whole genome shotgun (WGS) entry which is preliminary data.</text>
</comment>
<feature type="domain" description="RNA polymerase sigma-70 region 2" evidence="6">
    <location>
        <begin position="25"/>
        <end position="92"/>
    </location>
</feature>
<evidence type="ECO:0000259" key="7">
    <source>
        <dbReference type="Pfam" id="PF08281"/>
    </source>
</evidence>
<dbReference type="CDD" id="cd06171">
    <property type="entry name" value="Sigma70_r4"/>
    <property type="match status" value="1"/>
</dbReference>
<dbReference type="GO" id="GO:0006352">
    <property type="term" value="P:DNA-templated transcription initiation"/>
    <property type="evidence" value="ECO:0007669"/>
    <property type="project" value="InterPro"/>
</dbReference>
<dbReference type="SUPFAM" id="SSF88946">
    <property type="entry name" value="Sigma2 domain of RNA polymerase sigma factors"/>
    <property type="match status" value="1"/>
</dbReference>
<evidence type="ECO:0000256" key="4">
    <source>
        <dbReference type="ARBA" id="ARBA00023125"/>
    </source>
</evidence>
<evidence type="ECO:0000259" key="6">
    <source>
        <dbReference type="Pfam" id="PF04542"/>
    </source>
</evidence>
<dbReference type="Gene3D" id="1.10.1740.10">
    <property type="match status" value="1"/>
</dbReference>
<dbReference type="AlphaFoldDB" id="A0AAE3UA95"/>
<dbReference type="Gene3D" id="1.10.10.10">
    <property type="entry name" value="Winged helix-like DNA-binding domain superfamily/Winged helix DNA-binding domain"/>
    <property type="match status" value="1"/>
</dbReference>
<keyword evidence="5" id="KW-0804">Transcription</keyword>
<accession>A0AAE3UA95</accession>
<dbReference type="Pfam" id="PF08281">
    <property type="entry name" value="Sigma70_r4_2"/>
    <property type="match status" value="1"/>
</dbReference>
<protein>
    <submittedName>
        <fullName evidence="8">RNA polymerase sigma factor</fullName>
    </submittedName>
</protein>
<dbReference type="SUPFAM" id="SSF88659">
    <property type="entry name" value="Sigma3 and sigma4 domains of RNA polymerase sigma factors"/>
    <property type="match status" value="1"/>
</dbReference>
<dbReference type="InterPro" id="IPR013324">
    <property type="entry name" value="RNA_pol_sigma_r3/r4-like"/>
</dbReference>
<evidence type="ECO:0000256" key="1">
    <source>
        <dbReference type="ARBA" id="ARBA00010641"/>
    </source>
</evidence>
<dbReference type="Proteomes" id="UP001241110">
    <property type="component" value="Unassembled WGS sequence"/>
</dbReference>
<dbReference type="InterPro" id="IPR013325">
    <property type="entry name" value="RNA_pol_sigma_r2"/>
</dbReference>
<comment type="similarity">
    <text evidence="1">Belongs to the sigma-70 factor family. ECF subfamily.</text>
</comment>
<keyword evidence="2" id="KW-0805">Transcription regulation</keyword>
<dbReference type="PANTHER" id="PTHR43133:SF8">
    <property type="entry name" value="RNA POLYMERASE SIGMA FACTOR HI_1459-RELATED"/>
    <property type="match status" value="1"/>
</dbReference>
<dbReference type="PANTHER" id="PTHR43133">
    <property type="entry name" value="RNA POLYMERASE ECF-TYPE SIGMA FACTO"/>
    <property type="match status" value="1"/>
</dbReference>
<dbReference type="InterPro" id="IPR013249">
    <property type="entry name" value="RNA_pol_sigma70_r4_t2"/>
</dbReference>
<evidence type="ECO:0000256" key="2">
    <source>
        <dbReference type="ARBA" id="ARBA00023015"/>
    </source>
</evidence>
<gene>
    <name evidence="8" type="ORF">QNI16_28575</name>
</gene>
<keyword evidence="3" id="KW-0731">Sigma factor</keyword>
<evidence type="ECO:0000256" key="3">
    <source>
        <dbReference type="ARBA" id="ARBA00023082"/>
    </source>
</evidence>
<dbReference type="NCBIfam" id="TIGR02937">
    <property type="entry name" value="sigma70-ECF"/>
    <property type="match status" value="1"/>
</dbReference>
<dbReference type="RefSeq" id="WP_313985861.1">
    <property type="nucleotide sequence ID" value="NZ_JASJOS010000015.1"/>
</dbReference>
<proteinExistence type="inferred from homology"/>
<keyword evidence="4" id="KW-0238">DNA-binding</keyword>
<evidence type="ECO:0000256" key="5">
    <source>
        <dbReference type="ARBA" id="ARBA00023163"/>
    </source>
</evidence>
<dbReference type="InterPro" id="IPR036388">
    <property type="entry name" value="WH-like_DNA-bd_sf"/>
</dbReference>
<reference evidence="8" key="1">
    <citation type="submission" date="2023-05" db="EMBL/GenBank/DDBJ databases">
        <authorList>
            <person name="Zhang X."/>
        </authorList>
    </citation>
    <scope>NUCLEOTIDE SEQUENCE</scope>
    <source>
        <strain evidence="8">YF14B1</strain>
    </source>
</reference>
<dbReference type="GO" id="GO:0016987">
    <property type="term" value="F:sigma factor activity"/>
    <property type="evidence" value="ECO:0007669"/>
    <property type="project" value="UniProtKB-KW"/>
</dbReference>
<dbReference type="GO" id="GO:0003677">
    <property type="term" value="F:DNA binding"/>
    <property type="evidence" value="ECO:0007669"/>
    <property type="project" value="UniProtKB-KW"/>
</dbReference>
<feature type="domain" description="RNA polymerase sigma factor 70 region 4 type 2" evidence="7">
    <location>
        <begin position="132"/>
        <end position="181"/>
    </location>
</feature>
<name>A0AAE3UA95_9BACT</name>
<dbReference type="InterPro" id="IPR039425">
    <property type="entry name" value="RNA_pol_sigma-70-like"/>
</dbReference>
<dbReference type="Pfam" id="PF04542">
    <property type="entry name" value="Sigma70_r2"/>
    <property type="match status" value="1"/>
</dbReference>
<evidence type="ECO:0000313" key="9">
    <source>
        <dbReference type="Proteomes" id="UP001241110"/>
    </source>
</evidence>